<dbReference type="Proteomes" id="UP001066276">
    <property type="component" value="Chromosome 3_2"/>
</dbReference>
<gene>
    <name evidence="2" type="ORF">NDU88_004500</name>
</gene>
<evidence type="ECO:0000313" key="3">
    <source>
        <dbReference type="Proteomes" id="UP001066276"/>
    </source>
</evidence>
<comment type="caution">
    <text evidence="2">The sequence shown here is derived from an EMBL/GenBank/DDBJ whole genome shotgun (WGS) entry which is preliminary data.</text>
</comment>
<evidence type="ECO:0000256" key="1">
    <source>
        <dbReference type="SAM" id="MobiDB-lite"/>
    </source>
</evidence>
<protein>
    <submittedName>
        <fullName evidence="2">Uncharacterized protein</fullName>
    </submittedName>
</protein>
<proteinExistence type="predicted"/>
<accession>A0AAV7TS22</accession>
<dbReference type="AlphaFoldDB" id="A0AAV7TS22"/>
<name>A0AAV7TS22_PLEWA</name>
<evidence type="ECO:0000313" key="2">
    <source>
        <dbReference type="EMBL" id="KAJ1179266.1"/>
    </source>
</evidence>
<dbReference type="EMBL" id="JANPWB010000006">
    <property type="protein sequence ID" value="KAJ1179266.1"/>
    <property type="molecule type" value="Genomic_DNA"/>
</dbReference>
<feature type="region of interest" description="Disordered" evidence="1">
    <location>
        <begin position="1"/>
        <end position="35"/>
    </location>
</feature>
<feature type="compositionally biased region" description="Basic and acidic residues" evidence="1">
    <location>
        <begin position="20"/>
        <end position="29"/>
    </location>
</feature>
<organism evidence="2 3">
    <name type="scientific">Pleurodeles waltl</name>
    <name type="common">Iberian ribbed newt</name>
    <dbReference type="NCBI Taxonomy" id="8319"/>
    <lineage>
        <taxon>Eukaryota</taxon>
        <taxon>Metazoa</taxon>
        <taxon>Chordata</taxon>
        <taxon>Craniata</taxon>
        <taxon>Vertebrata</taxon>
        <taxon>Euteleostomi</taxon>
        <taxon>Amphibia</taxon>
        <taxon>Batrachia</taxon>
        <taxon>Caudata</taxon>
        <taxon>Salamandroidea</taxon>
        <taxon>Salamandridae</taxon>
        <taxon>Pleurodelinae</taxon>
        <taxon>Pleurodeles</taxon>
    </lineage>
</organism>
<reference evidence="2" key="1">
    <citation type="journal article" date="2022" name="bioRxiv">
        <title>Sequencing and chromosome-scale assembly of the giantPleurodeles waltlgenome.</title>
        <authorList>
            <person name="Brown T."/>
            <person name="Elewa A."/>
            <person name="Iarovenko S."/>
            <person name="Subramanian E."/>
            <person name="Araus A.J."/>
            <person name="Petzold A."/>
            <person name="Susuki M."/>
            <person name="Suzuki K.-i.T."/>
            <person name="Hayashi T."/>
            <person name="Toyoda A."/>
            <person name="Oliveira C."/>
            <person name="Osipova E."/>
            <person name="Leigh N.D."/>
            <person name="Simon A."/>
            <person name="Yun M.H."/>
        </authorList>
    </citation>
    <scope>NUCLEOTIDE SEQUENCE</scope>
    <source>
        <strain evidence="2">20211129_DDA</strain>
        <tissue evidence="2">Liver</tissue>
    </source>
</reference>
<sequence>MAVGSKSHSDHRPKMLPQSEPHEWARSEDLTEDQGTETSLKALGNRARGDPVAQTDLDAALSKHTHLVLQLCGVDFRLYQAKMHPEGDKAGRLLVWLLRSADPHMPVVRICTSSTTFALQQTQIHEAFTTYYSALHDPPRIARQDNICRFLEAVDLPSVTLLKNEDLNIPITLQEIIGSIRGAATNKTALTRFGITGSSEH</sequence>
<keyword evidence="3" id="KW-1185">Reference proteome</keyword>